<dbReference type="InterPro" id="IPR007505">
    <property type="entry name" value="PDDEXK_7"/>
</dbReference>
<dbReference type="Pfam" id="PF04411">
    <property type="entry name" value="PDDEXK_7"/>
    <property type="match status" value="1"/>
</dbReference>
<comment type="caution">
    <text evidence="2">The sequence shown here is derived from an EMBL/GenBank/DDBJ whole genome shotgun (WGS) entry which is preliminary data.</text>
</comment>
<gene>
    <name evidence="2" type="ORF">ACFQ4B_11030</name>
</gene>
<reference evidence="3" key="1">
    <citation type="journal article" date="2019" name="Int. J. Syst. Evol. Microbiol.">
        <title>The Global Catalogue of Microorganisms (GCM) 10K type strain sequencing project: providing services to taxonomists for standard genome sequencing and annotation.</title>
        <authorList>
            <consortium name="The Broad Institute Genomics Platform"/>
            <consortium name="The Broad Institute Genome Sequencing Center for Infectious Disease"/>
            <person name="Wu L."/>
            <person name="Ma J."/>
        </authorList>
    </citation>
    <scope>NUCLEOTIDE SEQUENCE [LARGE SCALE GENOMIC DNA]</scope>
    <source>
        <strain evidence="3">CCUG 53270</strain>
    </source>
</reference>
<protein>
    <submittedName>
        <fullName evidence="2">DUF2357 domain-containing protein</fullName>
    </submittedName>
</protein>
<organism evidence="2 3">
    <name type="scientific">Paenibacillus vulneris</name>
    <dbReference type="NCBI Taxonomy" id="1133364"/>
    <lineage>
        <taxon>Bacteria</taxon>
        <taxon>Bacillati</taxon>
        <taxon>Bacillota</taxon>
        <taxon>Bacilli</taxon>
        <taxon>Bacillales</taxon>
        <taxon>Paenibacillaceae</taxon>
        <taxon>Paenibacillus</taxon>
    </lineage>
</organism>
<name>A0ABW3UJA4_9BACL</name>
<dbReference type="Proteomes" id="UP001597180">
    <property type="component" value="Unassembled WGS sequence"/>
</dbReference>
<dbReference type="InterPro" id="IPR018633">
    <property type="entry name" value="DUF2357"/>
</dbReference>
<dbReference type="RefSeq" id="WP_345587243.1">
    <property type="nucleotide sequence ID" value="NZ_BAABJG010000006.1"/>
</dbReference>
<sequence length="501" mass="58370">MDQPNSGDDLFLWCPDQLEWVEIGDIRLEEAKTYRWRTANPAPFRLLLNGIPQPMMRSEDGWEGELAMPFQSGQITFHIHRDGVREISSYLYSDSRKLTEAEYQRMITDILQEAKVCFQHDGAALSFQYSGVDRSVSISQWDYVERSFHRLTYLFREIQASPMRVLKVRDQWMQRDKVKHVTPAMIAWAERHPGHGATPELPVPSMILAGMREESCDLYENRVVSRQLRELLFLLGRYADSGLDKIAAKANRYRDIVTRWLQTGFLKQVAAHKGTITISQGFRKHPIYRGWFQWFQELYHFDDIKLGLKSSIPLKDTYHLYEIWVFMQLVGRLREQGLVMDASSLFAMDREGLVLTLSEKKEHRVKLIQGGSIAYQRWFTRKTEKFGTYTHGMKPDIVLELNERLYIFDPKYRLDHNLPMALGEMHKYRDGIVRQCGGAPAVEEVYIITPASGTDNVRFFEDEYRMKHMMGAYSMNPGGSKGEIHACLERILHNAWKPTLV</sequence>
<keyword evidence="3" id="KW-1185">Reference proteome</keyword>
<evidence type="ECO:0000259" key="1">
    <source>
        <dbReference type="Pfam" id="PF09823"/>
    </source>
</evidence>
<evidence type="ECO:0000313" key="3">
    <source>
        <dbReference type="Proteomes" id="UP001597180"/>
    </source>
</evidence>
<proteinExistence type="predicted"/>
<feature type="domain" description="DUF2357" evidence="1">
    <location>
        <begin position="64"/>
        <end position="295"/>
    </location>
</feature>
<evidence type="ECO:0000313" key="2">
    <source>
        <dbReference type="EMBL" id="MFD1220656.1"/>
    </source>
</evidence>
<accession>A0ABW3UJA4</accession>
<dbReference type="EMBL" id="JBHTLU010000013">
    <property type="protein sequence ID" value="MFD1220656.1"/>
    <property type="molecule type" value="Genomic_DNA"/>
</dbReference>
<dbReference type="Pfam" id="PF09823">
    <property type="entry name" value="DUF2357"/>
    <property type="match status" value="1"/>
</dbReference>